<sequence length="425" mass="45128">MRKLTAVLTVGALALGLAACGKKNSETGTAQAAALAYRSSWGADEPQGKIIKALFDDFAKQTGTKVDVKFVGRKGNENLSTEMAAGRGPDLFDTSTDNLATYAAQNLVASLDDVLGAQVPGEGKTAKDVLPESVRQASSNDKGLAFVPHTVISTAVWFDAAKHTDLAGAPPQSWEDFIAYLDGAKKDGRTPIGQDGTINFYNVYWFYSILVRANGAGSLKALATDPAAWDKPEVLAAAEKVAQLAKGGYFQKDFMATKFPAAQDAWAQGRYDLNLNGTWLASETKPKLAAGVKIASFQLPVGGKNSVEVGTLGWGVNAKGANVATAKKFLAFALQKKYVEQISTSALNIPSRADVPAPEHLVAVQKAVAEAAATHRTYDDAAADKTWWNDRFLPLHDKLISGRIDAAAFVAEGKKTTADYLANKN</sequence>
<keyword evidence="6" id="KW-1185">Reference proteome</keyword>
<organism evidence="5 6">
    <name type="scientific">Nonomuraea mangrovi</name>
    <dbReference type="NCBI Taxonomy" id="2316207"/>
    <lineage>
        <taxon>Bacteria</taxon>
        <taxon>Bacillati</taxon>
        <taxon>Actinomycetota</taxon>
        <taxon>Actinomycetes</taxon>
        <taxon>Streptosporangiales</taxon>
        <taxon>Streptosporangiaceae</taxon>
        <taxon>Nonomuraea</taxon>
    </lineage>
</organism>
<feature type="chain" id="PRO_5046047529" evidence="4">
    <location>
        <begin position="20"/>
        <end position="425"/>
    </location>
</feature>
<dbReference type="PANTHER" id="PTHR30061">
    <property type="entry name" value="MALTOSE-BINDING PERIPLASMIC PROTEIN"/>
    <property type="match status" value="1"/>
</dbReference>
<dbReference type="Proteomes" id="UP001597368">
    <property type="component" value="Unassembled WGS sequence"/>
</dbReference>
<dbReference type="RefSeq" id="WP_379582334.1">
    <property type="nucleotide sequence ID" value="NZ_JBHUFV010000096.1"/>
</dbReference>
<evidence type="ECO:0000313" key="6">
    <source>
        <dbReference type="Proteomes" id="UP001597368"/>
    </source>
</evidence>
<dbReference type="InterPro" id="IPR006059">
    <property type="entry name" value="SBP"/>
</dbReference>
<dbReference type="EMBL" id="JBHUFV010000096">
    <property type="protein sequence ID" value="MFD1939759.1"/>
    <property type="molecule type" value="Genomic_DNA"/>
</dbReference>
<comment type="caution">
    <text evidence="5">The sequence shown here is derived from an EMBL/GenBank/DDBJ whole genome shotgun (WGS) entry which is preliminary data.</text>
</comment>
<protein>
    <submittedName>
        <fullName evidence="5">Extracellular solute-binding protein</fullName>
    </submittedName>
</protein>
<dbReference type="SUPFAM" id="SSF53850">
    <property type="entry name" value="Periplasmic binding protein-like II"/>
    <property type="match status" value="1"/>
</dbReference>
<evidence type="ECO:0000313" key="5">
    <source>
        <dbReference type="EMBL" id="MFD1939759.1"/>
    </source>
</evidence>
<name>A0ABW4TEP6_9ACTN</name>
<evidence type="ECO:0000256" key="3">
    <source>
        <dbReference type="ARBA" id="ARBA00022729"/>
    </source>
</evidence>
<evidence type="ECO:0000256" key="1">
    <source>
        <dbReference type="ARBA" id="ARBA00008520"/>
    </source>
</evidence>
<dbReference type="Gene3D" id="3.40.190.10">
    <property type="entry name" value="Periplasmic binding protein-like II"/>
    <property type="match status" value="1"/>
</dbReference>
<dbReference type="Pfam" id="PF01547">
    <property type="entry name" value="SBP_bac_1"/>
    <property type="match status" value="1"/>
</dbReference>
<keyword evidence="3 4" id="KW-0732">Signal</keyword>
<comment type="similarity">
    <text evidence="1">Belongs to the bacterial solute-binding protein 1 family.</text>
</comment>
<accession>A0ABW4TEP6</accession>
<feature type="signal peptide" evidence="4">
    <location>
        <begin position="1"/>
        <end position="19"/>
    </location>
</feature>
<evidence type="ECO:0000256" key="2">
    <source>
        <dbReference type="ARBA" id="ARBA00022448"/>
    </source>
</evidence>
<proteinExistence type="inferred from homology"/>
<dbReference type="PROSITE" id="PS51257">
    <property type="entry name" value="PROKAR_LIPOPROTEIN"/>
    <property type="match status" value="1"/>
</dbReference>
<keyword evidence="2" id="KW-0813">Transport</keyword>
<gene>
    <name evidence="5" type="ORF">ACFSKW_50720</name>
</gene>
<dbReference type="PANTHER" id="PTHR30061:SF50">
    <property type="entry name" value="MALTOSE_MALTODEXTRIN-BINDING PERIPLASMIC PROTEIN"/>
    <property type="match status" value="1"/>
</dbReference>
<evidence type="ECO:0000256" key="4">
    <source>
        <dbReference type="SAM" id="SignalP"/>
    </source>
</evidence>
<reference evidence="6" key="1">
    <citation type="journal article" date="2019" name="Int. J. Syst. Evol. Microbiol.">
        <title>The Global Catalogue of Microorganisms (GCM) 10K type strain sequencing project: providing services to taxonomists for standard genome sequencing and annotation.</title>
        <authorList>
            <consortium name="The Broad Institute Genomics Platform"/>
            <consortium name="The Broad Institute Genome Sequencing Center for Infectious Disease"/>
            <person name="Wu L."/>
            <person name="Ma J."/>
        </authorList>
    </citation>
    <scope>NUCLEOTIDE SEQUENCE [LARGE SCALE GENOMIC DNA]</scope>
    <source>
        <strain evidence="6">ICMP 6774ER</strain>
    </source>
</reference>